<name>A0A4R0QMY3_9BIFI</name>
<sequence length="805" mass="91773">MTDKHKLVVHFHSANGIYDNRSVWFWLDNCEGEDFPLVQVSSRESQSTIIFSREKSFARVDSANRDVVILGTEAEEVNILIRNDDFTFKTHEYRVRLYQGDNDTHVWIVEGDDTVYYSSQAVLTSTAHAFHDEHAFDMAVRSTEFDKKWGYSGWLGYRYSPLATEFKLWAPTAHTVELVIFENSTNDSPIERVISMVRGENYSPEHHEINDHGVWIAHVDGDLHDKAYMYRLDFTAVNSVGEENANTEEERVIHTSVDPYSRATTAGGERSVILSDEKMRPDDFEVSHGDDASWRVDNPCSAVICEMHIRDFSISPSSGVPRRLRGTYEGACIRGTKNIDGLSTCFDYLEKQGMNYVQLQPVASHYHHYNRVGHLQYNWGYDPTHYNVPEMSYSSNDEDPVSAILELKHMIQEYHNSGIGVILDVVYNHTYSSVTHPFQLTVPDYFYRMNADGSFADGSGCGNETASEKEMCRKYIIDSVMYWAQEFNVDGFRFDLMGLHDVETMNCIRESLDSLDPHILMYGEGWDMGSKLCANDKAKKNNAALMPRIGFFNDNVRDAIKGAEVYGNLKNGFVSHEPTESILAKAVLGSDELNPYDSPRQVLNYIEAHDNFNLNDLLIQLQSDDDELTHIERIELANGLNFVMQGMCFMQLGQEFLRTKLHPTGEDGEITVADTLRAMNSYNAPDAVNRVNWDNISLHRETVDFVRSLITLKTTDDMFAYDSYEQIREHVYVWSAMPDTGILGFDITGDDKRYRIIATTVSIPAHNVLKDFPGSHLVISNNALRIEKESIIDAYTLAIFEKIIE</sequence>
<evidence type="ECO:0000256" key="1">
    <source>
        <dbReference type="ARBA" id="ARBA00000548"/>
    </source>
</evidence>
<dbReference type="EC" id="3.2.1.41" evidence="9"/>
<evidence type="ECO:0000256" key="9">
    <source>
        <dbReference type="ARBA" id="ARBA00024062"/>
    </source>
</evidence>
<dbReference type="InterPro" id="IPR004193">
    <property type="entry name" value="Glyco_hydro_13_N"/>
</dbReference>
<dbReference type="GO" id="GO:0004556">
    <property type="term" value="F:alpha-amylase activity"/>
    <property type="evidence" value="ECO:0007669"/>
    <property type="project" value="UniProtKB-EC"/>
</dbReference>
<dbReference type="GO" id="GO:0051060">
    <property type="term" value="F:pullulanase activity"/>
    <property type="evidence" value="ECO:0007669"/>
    <property type="project" value="UniProtKB-EC"/>
</dbReference>
<evidence type="ECO:0000256" key="3">
    <source>
        <dbReference type="ARBA" id="ARBA00012595"/>
    </source>
</evidence>
<dbReference type="InterPro" id="IPR017853">
    <property type="entry name" value="GH"/>
</dbReference>
<feature type="domain" description="Glycosyl hydrolase family 13 catalytic" evidence="13">
    <location>
        <begin position="306"/>
        <end position="694"/>
    </location>
</feature>
<dbReference type="RefSeq" id="WP_131285276.1">
    <property type="nucleotide sequence ID" value="NZ_RXLP01000027.1"/>
</dbReference>
<comment type="catalytic activity">
    <reaction evidence="1">
        <text>Endohydrolysis of (1-&gt;4)-alpha-D-glucosidic linkages in polysaccharides containing three or more (1-&gt;4)-alpha-linked D-glucose units.</text>
        <dbReference type="EC" id="3.2.1.1"/>
    </reaction>
</comment>
<dbReference type="GO" id="GO:0030246">
    <property type="term" value="F:carbohydrate binding"/>
    <property type="evidence" value="ECO:0007669"/>
    <property type="project" value="InterPro"/>
</dbReference>
<dbReference type="Gene3D" id="3.20.20.80">
    <property type="entry name" value="Glycosidases"/>
    <property type="match status" value="1"/>
</dbReference>
<reference evidence="14 15" key="1">
    <citation type="submission" date="2018-12" db="EMBL/GenBank/DDBJ databases">
        <title>Alloscrdovia theropitheci sp. nov: a novel taxon from the feces of the bleeding-herat monkey (Theropithecus geleda).</title>
        <authorList>
            <person name="Modesto M."/>
        </authorList>
    </citation>
    <scope>NUCLEOTIDE SEQUENCE [LARGE SCALE GENOMIC DNA]</scope>
    <source>
        <strain evidence="14 15">GLDI4/2</strain>
    </source>
</reference>
<dbReference type="PANTHER" id="PTHR43002">
    <property type="entry name" value="GLYCOGEN DEBRANCHING ENZYME"/>
    <property type="match status" value="1"/>
</dbReference>
<evidence type="ECO:0000259" key="13">
    <source>
        <dbReference type="SMART" id="SM00642"/>
    </source>
</evidence>
<keyword evidence="5 14" id="KW-0378">Hydrolase</keyword>
<dbReference type="Pfam" id="PF02922">
    <property type="entry name" value="CBM_48"/>
    <property type="match status" value="1"/>
</dbReference>
<dbReference type="SUPFAM" id="SSF81296">
    <property type="entry name" value="E set domains"/>
    <property type="match status" value="1"/>
</dbReference>
<dbReference type="NCBIfam" id="TIGR02104">
    <property type="entry name" value="pulA_typeI"/>
    <property type="match status" value="1"/>
</dbReference>
<evidence type="ECO:0000256" key="2">
    <source>
        <dbReference type="ARBA" id="ARBA00008061"/>
    </source>
</evidence>
<dbReference type="InterPro" id="IPR005323">
    <property type="entry name" value="CBM41_pullulanase"/>
</dbReference>
<dbReference type="SMART" id="SM00642">
    <property type="entry name" value="Aamy"/>
    <property type="match status" value="1"/>
</dbReference>
<dbReference type="CDD" id="cd02860">
    <property type="entry name" value="E_set_Pullulanase"/>
    <property type="match status" value="1"/>
</dbReference>
<dbReference type="CDD" id="cd11341">
    <property type="entry name" value="AmyAc_Pullulanase_LD-like"/>
    <property type="match status" value="1"/>
</dbReference>
<dbReference type="Pfam" id="PF00128">
    <property type="entry name" value="Alpha-amylase"/>
    <property type="match status" value="1"/>
</dbReference>
<dbReference type="InterPro" id="IPR014756">
    <property type="entry name" value="Ig_E-set"/>
</dbReference>
<proteinExistence type="inferred from homology"/>
<organism evidence="14 15">
    <name type="scientific">Alloscardovia theropitheci</name>
    <dbReference type="NCBI Taxonomy" id="2496842"/>
    <lineage>
        <taxon>Bacteria</taxon>
        <taxon>Bacillati</taxon>
        <taxon>Actinomycetota</taxon>
        <taxon>Actinomycetes</taxon>
        <taxon>Bifidobacteriales</taxon>
        <taxon>Bifidobacteriaceae</taxon>
        <taxon>Alloscardovia</taxon>
    </lineage>
</organism>
<keyword evidence="6" id="KW-0106">Calcium</keyword>
<comment type="similarity">
    <text evidence="2">Belongs to the glycosyl hydrolase 13 family.</text>
</comment>
<evidence type="ECO:0000256" key="7">
    <source>
        <dbReference type="ARBA" id="ARBA00023295"/>
    </source>
</evidence>
<dbReference type="AlphaFoldDB" id="A0A4R0QMY3"/>
<dbReference type="SUPFAM" id="SSF49452">
    <property type="entry name" value="Starch-binding domain-like"/>
    <property type="match status" value="1"/>
</dbReference>
<dbReference type="OrthoDB" id="9805159at2"/>
<evidence type="ECO:0000256" key="5">
    <source>
        <dbReference type="ARBA" id="ARBA00022801"/>
    </source>
</evidence>
<dbReference type="Gene3D" id="2.60.40.10">
    <property type="entry name" value="Immunoglobulins"/>
    <property type="match status" value="1"/>
</dbReference>
<evidence type="ECO:0000256" key="11">
    <source>
        <dbReference type="ARBA" id="ARBA00030238"/>
    </source>
</evidence>
<evidence type="ECO:0000256" key="10">
    <source>
        <dbReference type="ARBA" id="ARBA00029618"/>
    </source>
</evidence>
<evidence type="ECO:0000313" key="15">
    <source>
        <dbReference type="Proteomes" id="UP000291289"/>
    </source>
</evidence>
<dbReference type="InterPro" id="IPR013783">
    <property type="entry name" value="Ig-like_fold"/>
</dbReference>
<dbReference type="Proteomes" id="UP000291289">
    <property type="component" value="Unassembled WGS sequence"/>
</dbReference>
<dbReference type="InterPro" id="IPR013784">
    <property type="entry name" value="Carb-bd-like_fold"/>
</dbReference>
<accession>A0A4R0QMY3</accession>
<evidence type="ECO:0000256" key="6">
    <source>
        <dbReference type="ARBA" id="ARBA00022837"/>
    </source>
</evidence>
<dbReference type="EC" id="3.2.1.1" evidence="3"/>
<dbReference type="InterPro" id="IPR011840">
    <property type="entry name" value="PulA_typeI"/>
</dbReference>
<dbReference type="Pfam" id="PF03714">
    <property type="entry name" value="PUD"/>
    <property type="match status" value="1"/>
</dbReference>
<dbReference type="GO" id="GO:0005975">
    <property type="term" value="P:carbohydrate metabolic process"/>
    <property type="evidence" value="ECO:0007669"/>
    <property type="project" value="InterPro"/>
</dbReference>
<gene>
    <name evidence="14" type="primary">pulA</name>
    <name evidence="14" type="ORF">EJ419_07755</name>
</gene>
<comment type="caution">
    <text evidence="14">The sequence shown here is derived from an EMBL/GenBank/DDBJ whole genome shotgun (WGS) entry which is preliminary data.</text>
</comment>
<keyword evidence="15" id="KW-1185">Reference proteome</keyword>
<evidence type="ECO:0000256" key="4">
    <source>
        <dbReference type="ARBA" id="ARBA00022729"/>
    </source>
</evidence>
<dbReference type="EMBL" id="RXLP01000027">
    <property type="protein sequence ID" value="TCD53533.1"/>
    <property type="molecule type" value="Genomic_DNA"/>
</dbReference>
<dbReference type="Gene3D" id="2.60.40.1110">
    <property type="match status" value="1"/>
</dbReference>
<evidence type="ECO:0000256" key="12">
    <source>
        <dbReference type="ARBA" id="ARBA00031076"/>
    </source>
</evidence>
<comment type="catalytic activity">
    <reaction evidence="8">
        <text>Hydrolysis of (1-&gt;6)-alpha-D-glucosidic linkages in pullulan, amylopectin and glycogen, and in the alpha- and beta-limit dextrins of amylopectin and glycogen.</text>
        <dbReference type="EC" id="3.2.1.41"/>
    </reaction>
</comment>
<keyword evidence="7 14" id="KW-0326">Glycosidase</keyword>
<protein>
    <recommendedName>
        <fullName evidence="11">1,4-alpha-D-glucan glucanohydrolase</fullName>
        <ecNumber evidence="3">3.2.1.1</ecNumber>
        <ecNumber evidence="9">3.2.1.41</ecNumber>
    </recommendedName>
    <alternativeName>
        <fullName evidence="10">Alpha-dextrin endo-1,6-alpha-glucosidase</fullName>
    </alternativeName>
    <alternativeName>
        <fullName evidence="12">Pullulan 6-glucanohydrolase</fullName>
    </alternativeName>
</protein>
<evidence type="ECO:0000313" key="14">
    <source>
        <dbReference type="EMBL" id="TCD53533.1"/>
    </source>
</evidence>
<dbReference type="SUPFAM" id="SSF51445">
    <property type="entry name" value="(Trans)glycosidases"/>
    <property type="match status" value="1"/>
</dbReference>
<keyword evidence="4" id="KW-0732">Signal</keyword>
<dbReference type="InterPro" id="IPR006047">
    <property type="entry name" value="GH13_cat_dom"/>
</dbReference>
<evidence type="ECO:0000256" key="8">
    <source>
        <dbReference type="ARBA" id="ARBA00023965"/>
    </source>
</evidence>